<accession>A0A6A4TH70</accession>
<dbReference type="AlphaFoldDB" id="A0A6A4TH70"/>
<comment type="caution">
    <text evidence="1">The sequence shown here is derived from an EMBL/GenBank/DDBJ whole genome shotgun (WGS) entry which is preliminary data.</text>
</comment>
<evidence type="ECO:0000313" key="1">
    <source>
        <dbReference type="EMBL" id="KAF0042181.1"/>
    </source>
</evidence>
<reference evidence="1 2" key="1">
    <citation type="submission" date="2019-06" db="EMBL/GenBank/DDBJ databases">
        <title>Draft genomes of female and male turbot (Scophthalmus maximus).</title>
        <authorList>
            <person name="Xu H."/>
            <person name="Xu X.-W."/>
            <person name="Shao C."/>
            <person name="Chen S."/>
        </authorList>
    </citation>
    <scope>NUCLEOTIDE SEQUENCE [LARGE SCALE GENOMIC DNA]</scope>
    <source>
        <strain evidence="1">Ysfricsl-2016a</strain>
        <tissue evidence="1">Blood</tissue>
    </source>
</reference>
<name>A0A6A4TH70_SCOMX</name>
<organism evidence="1 2">
    <name type="scientific">Scophthalmus maximus</name>
    <name type="common">Turbot</name>
    <name type="synonym">Psetta maxima</name>
    <dbReference type="NCBI Taxonomy" id="52904"/>
    <lineage>
        <taxon>Eukaryota</taxon>
        <taxon>Metazoa</taxon>
        <taxon>Chordata</taxon>
        <taxon>Craniata</taxon>
        <taxon>Vertebrata</taxon>
        <taxon>Euteleostomi</taxon>
        <taxon>Actinopterygii</taxon>
        <taxon>Neopterygii</taxon>
        <taxon>Teleostei</taxon>
        <taxon>Neoteleostei</taxon>
        <taxon>Acanthomorphata</taxon>
        <taxon>Carangaria</taxon>
        <taxon>Pleuronectiformes</taxon>
        <taxon>Pleuronectoidei</taxon>
        <taxon>Scophthalmidae</taxon>
        <taxon>Scophthalmus</taxon>
    </lineage>
</organism>
<dbReference type="EMBL" id="VEVO01000005">
    <property type="protein sequence ID" value="KAF0042181.1"/>
    <property type="molecule type" value="Genomic_DNA"/>
</dbReference>
<sequence>MQQENVWVRQVHNSRNPSETLASSVKRCLNTGGNSKYNFVGRLICDSDFTTLCASVIQVNERDVPPPENKDAAFFA</sequence>
<dbReference type="Proteomes" id="UP000438429">
    <property type="component" value="Unassembled WGS sequence"/>
</dbReference>
<protein>
    <submittedName>
        <fullName evidence="1">Uncharacterized protein</fullName>
    </submittedName>
</protein>
<proteinExistence type="predicted"/>
<evidence type="ECO:0000313" key="2">
    <source>
        <dbReference type="Proteomes" id="UP000438429"/>
    </source>
</evidence>
<gene>
    <name evidence="1" type="ORF">F2P81_005713</name>
</gene>